<dbReference type="AlphaFoldDB" id="A0A1V0B617"/>
<dbReference type="STRING" id="1931241.BVH74_11745"/>
<organism evidence="4 5">
    <name type="scientific">Halopseudomonas phragmitis</name>
    <dbReference type="NCBI Taxonomy" id="1931241"/>
    <lineage>
        <taxon>Bacteria</taxon>
        <taxon>Pseudomonadati</taxon>
        <taxon>Pseudomonadota</taxon>
        <taxon>Gammaproteobacteria</taxon>
        <taxon>Pseudomonadales</taxon>
        <taxon>Pseudomonadaceae</taxon>
        <taxon>Halopseudomonas</taxon>
    </lineage>
</organism>
<reference evidence="4 5" key="1">
    <citation type="submission" date="2017-03" db="EMBL/GenBank/DDBJ databases">
        <title>Complete genome sequence of the novel DNRA strain Pseudomonas sp. S-6-2 isolated from Chinese polluted river sediment. Journal of Biotechnology.</title>
        <authorList>
            <person name="Li J."/>
            <person name="Xiang F."/>
            <person name="Wang L."/>
            <person name="Xi L."/>
            <person name="Liu J."/>
        </authorList>
    </citation>
    <scope>NUCLEOTIDE SEQUENCE [LARGE SCALE GENOMIC DNA]</scope>
    <source>
        <strain evidence="4 5">S-6-2</strain>
    </source>
</reference>
<dbReference type="InterPro" id="IPR017739">
    <property type="entry name" value="T6SS-assoc_VCA0119"/>
</dbReference>
<dbReference type="Pfam" id="PF16989">
    <property type="entry name" value="T6SS_VasJ"/>
    <property type="match status" value="1"/>
</dbReference>
<feature type="coiled-coil region" evidence="1">
    <location>
        <begin position="324"/>
        <end position="351"/>
    </location>
</feature>
<sequence length="519" mass="58108">MLADYYISLAHSAIGDDNFAGDDARYSPEFESLENELEKAAGLHLNGGPDWKKVLELAEALLRHQTKDLRVACWLTWSLYQCEQLPGLHAGLAMLEQLCTQHWDDLHPRKQRTRSAALGWLAPRLDQALGEHKPSAEQLQLIEQMCQSLTSLDQTLSTQLGNDAPHLQPLCRRLQALLKQPAGDSATPSTTATANPASISPPPSLVGTTAPELIISTRDAHKALRALQEQARPLCQWWQNQTPGDPRAIRLSRTLLWLPLDNLPDHDAAGKTALRGLPNDRLAAFQERINQGQHSSLLPELETSLARAPFWLDGQYLLWQCLNALKAEQAMQELEQQLAQLLRRLPGLEALSFFDGTPFANNETRAWLSSLGSNRSAKPNTATSHHDGNQAEWEQGYQQAQQILAQDGLRGAAEHLADGLQRARGGRARLHWQLARARLCFEARKYDLAKTQLESLDHVLRGSALEDWEPDLVITVLRLLHNCYELMPQNAAVRERRDGIYRRLCHLDFETVLDQALGP</sequence>
<dbReference type="PANTHER" id="PTHR37024">
    <property type="entry name" value="TYPE VI SECRETION SYSTEM DUF2094 AND IMPA-RELATED DOMAIN PROTEIN"/>
    <property type="match status" value="1"/>
</dbReference>
<feature type="domain" description="ImpA N-terminal" evidence="3">
    <location>
        <begin position="13"/>
        <end position="122"/>
    </location>
</feature>
<feature type="compositionally biased region" description="Low complexity" evidence="2">
    <location>
        <begin position="185"/>
        <end position="198"/>
    </location>
</feature>
<dbReference type="KEGG" id="ppha:BVH74_11745"/>
<evidence type="ECO:0000313" key="5">
    <source>
        <dbReference type="Proteomes" id="UP000243488"/>
    </source>
</evidence>
<name>A0A1V0B617_9GAMM</name>
<gene>
    <name evidence="4" type="ORF">BVH74_11745</name>
</gene>
<dbReference type="EMBL" id="CP020100">
    <property type="protein sequence ID" value="AQZ95382.1"/>
    <property type="molecule type" value="Genomic_DNA"/>
</dbReference>
<keyword evidence="5" id="KW-1185">Reference proteome</keyword>
<feature type="region of interest" description="Disordered" evidence="2">
    <location>
        <begin position="181"/>
        <end position="206"/>
    </location>
</feature>
<evidence type="ECO:0000256" key="2">
    <source>
        <dbReference type="SAM" id="MobiDB-lite"/>
    </source>
</evidence>
<dbReference type="RefSeq" id="WP_080050250.1">
    <property type="nucleotide sequence ID" value="NZ_CP020100.1"/>
</dbReference>
<evidence type="ECO:0000256" key="1">
    <source>
        <dbReference type="SAM" id="Coils"/>
    </source>
</evidence>
<protein>
    <submittedName>
        <fullName evidence="4">Type VI secretion system ImpA domain-containing protein</fullName>
    </submittedName>
</protein>
<keyword evidence="1" id="KW-0175">Coiled coil</keyword>
<accession>A0A1V0B617</accession>
<dbReference type="Pfam" id="PF06812">
    <property type="entry name" value="ImpA_N"/>
    <property type="match status" value="1"/>
</dbReference>
<dbReference type="InterPro" id="IPR010657">
    <property type="entry name" value="ImpA_N"/>
</dbReference>
<evidence type="ECO:0000259" key="3">
    <source>
        <dbReference type="Pfam" id="PF06812"/>
    </source>
</evidence>
<evidence type="ECO:0000313" key="4">
    <source>
        <dbReference type="EMBL" id="AQZ95382.1"/>
    </source>
</evidence>
<proteinExistence type="predicted"/>
<dbReference type="NCBIfam" id="TIGR03362">
    <property type="entry name" value="VI_chp_7"/>
    <property type="match status" value="1"/>
</dbReference>
<dbReference type="Proteomes" id="UP000243488">
    <property type="component" value="Chromosome"/>
</dbReference>
<dbReference type="PANTHER" id="PTHR37024:SF5">
    <property type="entry name" value="IMPA N-TERMINAL DOMAIN-CONTAINING PROTEIN"/>
    <property type="match status" value="1"/>
</dbReference>